<dbReference type="RefSeq" id="WP_378064982.1">
    <property type="nucleotide sequence ID" value="NZ_JBHSBL010000003.1"/>
</dbReference>
<gene>
    <name evidence="2" type="ORF">ACFO0C_03030</name>
</gene>
<evidence type="ECO:0000313" key="2">
    <source>
        <dbReference type="EMBL" id="MFC4063890.1"/>
    </source>
</evidence>
<keyword evidence="3" id="KW-1185">Reference proteome</keyword>
<keyword evidence="1" id="KW-0175">Coiled coil</keyword>
<dbReference type="Proteomes" id="UP001595867">
    <property type="component" value="Unassembled WGS sequence"/>
</dbReference>
<proteinExistence type="predicted"/>
<feature type="coiled-coil region" evidence="1">
    <location>
        <begin position="1"/>
        <end position="51"/>
    </location>
</feature>
<sequence>MQRAQTQLTRLQRAQLQLTRLQRAQLQLTRLQRAQLQLTRLQRTRLRLTRLRRAQFVRGSASGCRDLASGRRIVGPAGFGCSRFGCGSGLRARCGPPDR</sequence>
<comment type="caution">
    <text evidence="2">The sequence shown here is derived from an EMBL/GenBank/DDBJ whole genome shotgun (WGS) entry which is preliminary data.</text>
</comment>
<dbReference type="Gene3D" id="2.160.20.80">
    <property type="entry name" value="E3 ubiquitin-protein ligase SopA"/>
    <property type="match status" value="1"/>
</dbReference>
<protein>
    <submittedName>
        <fullName evidence="2">Pentapeptide repeat-containing protein</fullName>
    </submittedName>
</protein>
<name>A0ABV8IJ16_9ACTN</name>
<organism evidence="2 3">
    <name type="scientific">Actinoplanes subglobosus</name>
    <dbReference type="NCBI Taxonomy" id="1547892"/>
    <lineage>
        <taxon>Bacteria</taxon>
        <taxon>Bacillati</taxon>
        <taxon>Actinomycetota</taxon>
        <taxon>Actinomycetes</taxon>
        <taxon>Micromonosporales</taxon>
        <taxon>Micromonosporaceae</taxon>
        <taxon>Actinoplanes</taxon>
    </lineage>
</organism>
<evidence type="ECO:0000256" key="1">
    <source>
        <dbReference type="SAM" id="Coils"/>
    </source>
</evidence>
<reference evidence="3" key="1">
    <citation type="journal article" date="2019" name="Int. J. Syst. Evol. Microbiol.">
        <title>The Global Catalogue of Microorganisms (GCM) 10K type strain sequencing project: providing services to taxonomists for standard genome sequencing and annotation.</title>
        <authorList>
            <consortium name="The Broad Institute Genomics Platform"/>
            <consortium name="The Broad Institute Genome Sequencing Center for Infectious Disease"/>
            <person name="Wu L."/>
            <person name="Ma J."/>
        </authorList>
    </citation>
    <scope>NUCLEOTIDE SEQUENCE [LARGE SCALE GENOMIC DNA]</scope>
    <source>
        <strain evidence="3">TBRC 5832</strain>
    </source>
</reference>
<dbReference type="EMBL" id="JBHSBL010000003">
    <property type="protein sequence ID" value="MFC4063890.1"/>
    <property type="molecule type" value="Genomic_DNA"/>
</dbReference>
<accession>A0ABV8IJ16</accession>
<dbReference type="Pfam" id="PF00805">
    <property type="entry name" value="Pentapeptide"/>
    <property type="match status" value="1"/>
</dbReference>
<evidence type="ECO:0000313" key="3">
    <source>
        <dbReference type="Proteomes" id="UP001595867"/>
    </source>
</evidence>
<dbReference type="InterPro" id="IPR001646">
    <property type="entry name" value="5peptide_repeat"/>
</dbReference>
<dbReference type="SUPFAM" id="SSF141571">
    <property type="entry name" value="Pentapeptide repeat-like"/>
    <property type="match status" value="1"/>
</dbReference>